<keyword evidence="3" id="KW-0460">Magnesium</keyword>
<evidence type="ECO:0000256" key="1">
    <source>
        <dbReference type="ARBA" id="ARBA00001946"/>
    </source>
</evidence>
<dbReference type="RefSeq" id="WP_379055090.1">
    <property type="nucleotide sequence ID" value="NZ_JBHTKB010000001.1"/>
</dbReference>
<evidence type="ECO:0000256" key="2">
    <source>
        <dbReference type="ARBA" id="ARBA00022723"/>
    </source>
</evidence>
<keyword evidence="2" id="KW-0479">Metal-binding</keyword>
<accession>A0ABW3F1N0</accession>
<evidence type="ECO:0000256" key="3">
    <source>
        <dbReference type="ARBA" id="ARBA00022842"/>
    </source>
</evidence>
<dbReference type="Pfam" id="PF03328">
    <property type="entry name" value="HpcH_HpaI"/>
    <property type="match status" value="1"/>
</dbReference>
<evidence type="ECO:0000259" key="4">
    <source>
        <dbReference type="Pfam" id="PF03328"/>
    </source>
</evidence>
<sequence>MSYPLRPRRSMLYVPGCNTHYLERARTLAADSVILDLGDPILIDAKLQSRDNVVQAARQGGYGKREVVIRVNDLDSLWGHDDIQAVANVGADAILFPNIESREDVLRAQQLLDDAGGSHVPMMVMIESPLAVLNAKEIAAASERVICMVMATSDLISQLHARVTHERSAILTSLSLVILAARAYGKGVIDGITSDFKNMHSFEYACRIGRDIGMDGKSLVHPAQIAYCNDAYTPQRSEVEHARLIIKALKEANEAGRGTVVVNDKLVEHHHIKAAQRLIQLAEAISELEEEFI</sequence>
<dbReference type="Proteomes" id="UP001597128">
    <property type="component" value="Unassembled WGS sequence"/>
</dbReference>
<organism evidence="5 6">
    <name type="scientific">Methylophilus luteus</name>
    <dbReference type="NCBI Taxonomy" id="640108"/>
    <lineage>
        <taxon>Bacteria</taxon>
        <taxon>Pseudomonadati</taxon>
        <taxon>Pseudomonadota</taxon>
        <taxon>Betaproteobacteria</taxon>
        <taxon>Nitrosomonadales</taxon>
        <taxon>Methylophilaceae</taxon>
        <taxon>Methylophilus</taxon>
    </lineage>
</organism>
<name>A0ABW3F1N0_9PROT</name>
<feature type="domain" description="HpcH/HpaI aldolase/citrate lyase" evidence="4">
    <location>
        <begin position="9"/>
        <end position="222"/>
    </location>
</feature>
<gene>
    <name evidence="5" type="ORF">ACFQ1Z_01915</name>
</gene>
<dbReference type="InterPro" id="IPR040442">
    <property type="entry name" value="Pyrv_kinase-like_dom_sf"/>
</dbReference>
<dbReference type="PANTHER" id="PTHR32308:SF10">
    <property type="entry name" value="CITRATE LYASE SUBUNIT BETA"/>
    <property type="match status" value="1"/>
</dbReference>
<dbReference type="InterPro" id="IPR015813">
    <property type="entry name" value="Pyrv/PenolPyrv_kinase-like_dom"/>
</dbReference>
<protein>
    <submittedName>
        <fullName evidence="5">HpcH/HpaI aldolase/citrate lyase family protein</fullName>
    </submittedName>
</protein>
<evidence type="ECO:0000313" key="6">
    <source>
        <dbReference type="Proteomes" id="UP001597128"/>
    </source>
</evidence>
<proteinExistence type="predicted"/>
<comment type="cofactor">
    <cofactor evidence="1">
        <name>Mg(2+)</name>
        <dbReference type="ChEBI" id="CHEBI:18420"/>
    </cofactor>
</comment>
<evidence type="ECO:0000313" key="5">
    <source>
        <dbReference type="EMBL" id="MFD0912294.1"/>
    </source>
</evidence>
<dbReference type="PIRSF" id="PIRSF015582">
    <property type="entry name" value="Cit_lyase_B"/>
    <property type="match status" value="1"/>
</dbReference>
<dbReference type="GO" id="GO:0016829">
    <property type="term" value="F:lyase activity"/>
    <property type="evidence" value="ECO:0007669"/>
    <property type="project" value="UniProtKB-KW"/>
</dbReference>
<dbReference type="EMBL" id="JBHTKB010000001">
    <property type="protein sequence ID" value="MFD0912294.1"/>
    <property type="molecule type" value="Genomic_DNA"/>
</dbReference>
<dbReference type="Gene3D" id="3.20.20.60">
    <property type="entry name" value="Phosphoenolpyruvate-binding domains"/>
    <property type="match status" value="1"/>
</dbReference>
<dbReference type="SUPFAM" id="SSF51621">
    <property type="entry name" value="Phosphoenolpyruvate/pyruvate domain"/>
    <property type="match status" value="1"/>
</dbReference>
<dbReference type="InterPro" id="IPR005000">
    <property type="entry name" value="Aldolase/citrate-lyase_domain"/>
</dbReference>
<keyword evidence="6" id="KW-1185">Reference proteome</keyword>
<comment type="caution">
    <text evidence="5">The sequence shown here is derived from an EMBL/GenBank/DDBJ whole genome shotgun (WGS) entry which is preliminary data.</text>
</comment>
<keyword evidence="5" id="KW-0456">Lyase</keyword>
<dbReference type="PANTHER" id="PTHR32308">
    <property type="entry name" value="LYASE BETA SUBUNIT, PUTATIVE (AFU_ORTHOLOGUE AFUA_4G13030)-RELATED"/>
    <property type="match status" value="1"/>
</dbReference>
<reference evidence="6" key="1">
    <citation type="journal article" date="2019" name="Int. J. Syst. Evol. Microbiol.">
        <title>The Global Catalogue of Microorganisms (GCM) 10K type strain sequencing project: providing services to taxonomists for standard genome sequencing and annotation.</title>
        <authorList>
            <consortium name="The Broad Institute Genomics Platform"/>
            <consortium name="The Broad Institute Genome Sequencing Center for Infectious Disease"/>
            <person name="Wu L."/>
            <person name="Ma J."/>
        </authorList>
    </citation>
    <scope>NUCLEOTIDE SEQUENCE [LARGE SCALE GENOMIC DNA]</scope>
    <source>
        <strain evidence="6">CCUG 58412</strain>
    </source>
</reference>
<dbReference type="InterPro" id="IPR011206">
    <property type="entry name" value="Citrate_lyase_beta/mcl1/mcl2"/>
</dbReference>